<reference evidence="10" key="1">
    <citation type="submission" date="2024-03" db="EMBL/GenBank/DDBJ databases">
        <title>Chitinophaga horti sp. nov., isolated from garden soil.</title>
        <authorList>
            <person name="Lee D.S."/>
            <person name="Han D.M."/>
            <person name="Baek J.H."/>
            <person name="Choi D.G."/>
            <person name="Jeon J.H."/>
            <person name="Jeon C.O."/>
        </authorList>
    </citation>
    <scope>NUCLEOTIDE SEQUENCE [LARGE SCALE GENOMIC DNA]</scope>
    <source>
        <strain evidence="10">GPA1</strain>
    </source>
</reference>
<evidence type="ECO:0000313" key="10">
    <source>
        <dbReference type="Proteomes" id="UP001485459"/>
    </source>
</evidence>
<gene>
    <name evidence="9" type="ORF">WJU16_16260</name>
</gene>
<evidence type="ECO:0000259" key="7">
    <source>
        <dbReference type="Pfam" id="PF07980"/>
    </source>
</evidence>
<proteinExistence type="inferred from homology"/>
<feature type="signal peptide" evidence="6">
    <location>
        <begin position="1"/>
        <end position="20"/>
    </location>
</feature>
<feature type="chain" id="PRO_5045545931" evidence="6">
    <location>
        <begin position="21"/>
        <end position="552"/>
    </location>
</feature>
<organism evidence="9 10">
    <name type="scientific">Chitinophaga pollutisoli</name>
    <dbReference type="NCBI Taxonomy" id="3133966"/>
    <lineage>
        <taxon>Bacteria</taxon>
        <taxon>Pseudomonadati</taxon>
        <taxon>Bacteroidota</taxon>
        <taxon>Chitinophagia</taxon>
        <taxon>Chitinophagales</taxon>
        <taxon>Chitinophagaceae</taxon>
        <taxon>Chitinophaga</taxon>
    </lineage>
</organism>
<evidence type="ECO:0000256" key="6">
    <source>
        <dbReference type="SAM" id="SignalP"/>
    </source>
</evidence>
<dbReference type="Pfam" id="PF07980">
    <property type="entry name" value="SusD_RagB"/>
    <property type="match status" value="1"/>
</dbReference>
<dbReference type="Proteomes" id="UP001485459">
    <property type="component" value="Chromosome"/>
</dbReference>
<dbReference type="InterPro" id="IPR033985">
    <property type="entry name" value="SusD-like_N"/>
</dbReference>
<comment type="subcellular location">
    <subcellularLocation>
        <location evidence="1">Cell outer membrane</location>
    </subcellularLocation>
</comment>
<evidence type="ECO:0000256" key="3">
    <source>
        <dbReference type="ARBA" id="ARBA00022729"/>
    </source>
</evidence>
<dbReference type="PROSITE" id="PS51257">
    <property type="entry name" value="PROKAR_LIPOPROTEIN"/>
    <property type="match status" value="1"/>
</dbReference>
<dbReference type="InterPro" id="IPR012944">
    <property type="entry name" value="SusD_RagB_dom"/>
</dbReference>
<evidence type="ECO:0000259" key="8">
    <source>
        <dbReference type="Pfam" id="PF14322"/>
    </source>
</evidence>
<keyword evidence="5" id="KW-0998">Cell outer membrane</keyword>
<feature type="domain" description="SusD-like N-terminal" evidence="8">
    <location>
        <begin position="25"/>
        <end position="232"/>
    </location>
</feature>
<keyword evidence="4" id="KW-0472">Membrane</keyword>
<evidence type="ECO:0000256" key="1">
    <source>
        <dbReference type="ARBA" id="ARBA00004442"/>
    </source>
</evidence>
<dbReference type="Pfam" id="PF14322">
    <property type="entry name" value="SusD-like_3"/>
    <property type="match status" value="1"/>
</dbReference>
<sequence>MKIAIITKRFIWLLLPALFACNKNFLDRKPSDKITEAEVFRNIENAEKFVNVIYQSLPNLFKPGSAWMLSSATDETNQAIDASATNPDAGSFNNSSMSPAAFPMQGQWTEFYGKIRSCNLFLANYNNIPNDPNYPERKARMRGEVLMLRAYYYFQLVIRWGKVPLMTEVQNPFDNPDDIYYKRNSIDEVMQAIVRDLDEAAPLLPANYSARPNNWGRASKAIALALKGRVLLYHASPLFTPVRSQARWDLAADACRAALDTALKNGYVLNGNYSDAFTQYFNREVIWSRPAPGAYRDGGLDQELNPRGAGGYGNINPLQELVDDYEMKPTGLAITDPASGYNPQRPYDNRDPRFYATILYPGAMWKGRTLDPNDADAPRPGQVTTNYWPRKYLLESVNLFNLTGATDRKWVLIRLAELYLNYAEAQFEAKGAGTNVLDAINAVRGRVDMPAFNGGNEDVVRAKIRNERRIELALEDHRFWDVRRWKIAETVDNRDVHGVKVTGQGNVTYEYPVVEKRKFTNTLDRDYWLPVPQNEIDKVSGRNDEFKQNPGW</sequence>
<dbReference type="EMBL" id="CP149822">
    <property type="protein sequence ID" value="WZN39556.1"/>
    <property type="molecule type" value="Genomic_DNA"/>
</dbReference>
<feature type="domain" description="RagB/SusD" evidence="7">
    <location>
        <begin position="299"/>
        <end position="552"/>
    </location>
</feature>
<evidence type="ECO:0000256" key="5">
    <source>
        <dbReference type="ARBA" id="ARBA00023237"/>
    </source>
</evidence>
<name>A0ABZ2YIL6_9BACT</name>
<dbReference type="CDD" id="cd08977">
    <property type="entry name" value="SusD"/>
    <property type="match status" value="1"/>
</dbReference>
<evidence type="ECO:0000256" key="4">
    <source>
        <dbReference type="ARBA" id="ARBA00023136"/>
    </source>
</evidence>
<keyword evidence="10" id="KW-1185">Reference proteome</keyword>
<accession>A0ABZ2YIL6</accession>
<evidence type="ECO:0000256" key="2">
    <source>
        <dbReference type="ARBA" id="ARBA00006275"/>
    </source>
</evidence>
<protein>
    <submittedName>
        <fullName evidence="9">RagB/SusD family nutrient uptake outer membrane protein</fullName>
    </submittedName>
</protein>
<comment type="similarity">
    <text evidence="2">Belongs to the SusD family.</text>
</comment>
<dbReference type="RefSeq" id="WP_341834537.1">
    <property type="nucleotide sequence ID" value="NZ_CP149822.1"/>
</dbReference>
<keyword evidence="3 6" id="KW-0732">Signal</keyword>
<dbReference type="InterPro" id="IPR011990">
    <property type="entry name" value="TPR-like_helical_dom_sf"/>
</dbReference>
<evidence type="ECO:0000313" key="9">
    <source>
        <dbReference type="EMBL" id="WZN39556.1"/>
    </source>
</evidence>
<dbReference type="SUPFAM" id="SSF48452">
    <property type="entry name" value="TPR-like"/>
    <property type="match status" value="1"/>
</dbReference>
<dbReference type="Gene3D" id="1.25.40.390">
    <property type="match status" value="1"/>
</dbReference>